<dbReference type="Proteomes" id="UP001153642">
    <property type="component" value="Unassembled WGS sequence"/>
</dbReference>
<keyword evidence="3" id="KW-1185">Reference proteome</keyword>
<reference evidence="2" key="1">
    <citation type="submission" date="2022-11" db="EMBL/GenBank/DDBJ databases">
        <title>High-quality draft genome sequence of Galbibacter sp. strain CMA-7.</title>
        <authorList>
            <person name="Wei L."/>
            <person name="Dong C."/>
            <person name="Shao Z."/>
        </authorList>
    </citation>
    <scope>NUCLEOTIDE SEQUENCE</scope>
    <source>
        <strain evidence="2">CMA-7</strain>
    </source>
</reference>
<accession>A0ABT6FS59</accession>
<feature type="coiled-coil region" evidence="1">
    <location>
        <begin position="63"/>
        <end position="90"/>
    </location>
</feature>
<proteinExistence type="predicted"/>
<dbReference type="EMBL" id="JAPMUA010000003">
    <property type="protein sequence ID" value="MDG3585936.1"/>
    <property type="molecule type" value="Genomic_DNA"/>
</dbReference>
<organism evidence="2 3">
    <name type="scientific">Galbibacter pacificus</name>
    <dbReference type="NCBI Taxonomy" id="2996052"/>
    <lineage>
        <taxon>Bacteria</taxon>
        <taxon>Pseudomonadati</taxon>
        <taxon>Bacteroidota</taxon>
        <taxon>Flavobacteriia</taxon>
        <taxon>Flavobacteriales</taxon>
        <taxon>Flavobacteriaceae</taxon>
        <taxon>Galbibacter</taxon>
    </lineage>
</organism>
<dbReference type="RefSeq" id="WP_277900148.1">
    <property type="nucleotide sequence ID" value="NZ_JAPMUA010000003.1"/>
</dbReference>
<gene>
    <name evidence="2" type="ORF">OSR52_08635</name>
</gene>
<comment type="caution">
    <text evidence="2">The sequence shown here is derived from an EMBL/GenBank/DDBJ whole genome shotgun (WGS) entry which is preliminary data.</text>
</comment>
<name>A0ABT6FS59_9FLAO</name>
<evidence type="ECO:0000313" key="2">
    <source>
        <dbReference type="EMBL" id="MDG3585936.1"/>
    </source>
</evidence>
<evidence type="ECO:0000256" key="1">
    <source>
        <dbReference type="SAM" id="Coils"/>
    </source>
</evidence>
<protein>
    <submittedName>
        <fullName evidence="2">Uncharacterized protein</fullName>
    </submittedName>
</protein>
<sequence length="612" mass="71809">MEQLNQLEKQRVVLEKKIAELRIQNQNRENRQKAIDSVLEILEKEGVSKIYYIDDRFKPDEIKTSFNSKMKRIKNEVERSEREIDTIEGFNSIEWTAPMPKFESDISDLWENGNKIELYHNICSIIGDDESSNVVPLMEIQKDFEDIVEVFTPDEWQEKEDEILNGLQETTKGLFLFDFEFIKDWKGKRGERNGVDLAKRIVESDKSESVYCGIFSHTFSVEQEDEYRIQYTREYDIEKNSFYTVSKKRYAYDPRLSAFADGVKNIVALRYIENLKEISEKILQKSIDDSFDELKAISPKTFNQIIQKSAREEGTLEVKELFRVFSLMINSNNHQSLIDVEMRRQFNNAVSRIRDIDVDTGYKYSNKDAKAIELRTKEIYFSDEIINQLNIPISNGDVFKIGNKEFILLIQPCNVSLRTNNSQFGKRNYNYNKGHLVPIRKISSGKVSPLTHQVLETTDNSDNEKYCVEFPKFTIVELDILDLAVFNPNGICKIDLNVDEPANELIQSHWKRRYEKLHSIYSNHEKAIIAFNEISDSVADKEKLGLLKPYIKKPYCIKDFNIGNNDVYNKQNRTFDFKMKRTKNYRTPYSTDLLQNFMAYLSRNAFNHDFTI</sequence>
<evidence type="ECO:0000313" key="3">
    <source>
        <dbReference type="Proteomes" id="UP001153642"/>
    </source>
</evidence>
<keyword evidence="1" id="KW-0175">Coiled coil</keyword>
<feature type="coiled-coil region" evidence="1">
    <location>
        <begin position="4"/>
        <end position="31"/>
    </location>
</feature>